<feature type="region of interest" description="Disordered" evidence="9">
    <location>
        <begin position="190"/>
        <end position="215"/>
    </location>
</feature>
<feature type="active site" description="Charge relay system" evidence="8">
    <location>
        <position position="303"/>
    </location>
</feature>
<dbReference type="SUPFAM" id="SSF54897">
    <property type="entry name" value="Protease propeptides/inhibitors"/>
    <property type="match status" value="1"/>
</dbReference>
<evidence type="ECO:0000256" key="10">
    <source>
        <dbReference type="SAM" id="SignalP"/>
    </source>
</evidence>
<dbReference type="GO" id="GO:0046872">
    <property type="term" value="F:metal ion binding"/>
    <property type="evidence" value="ECO:0007669"/>
    <property type="project" value="UniProtKB-UniRule"/>
</dbReference>
<comment type="caution">
    <text evidence="12">The sequence shown here is derived from an EMBL/GenBank/DDBJ whole genome shotgun (WGS) entry which is preliminary data.</text>
</comment>
<sequence length="593" mass="65330">MSILGYTYLLLAFISNVHYSYAKPGYETFDKLDDTASTWAQLPDTVDPSTPIELTVYLSQPKEKIKAFEKALIDMSTPGNPSYGKHMAQSQIDAVLQPLTNATDMVQSWLKGEGLSNFVFGNDWIAFNSTIEKTESLLQTTYKQFKSSATNETVIRTLSYSLPVDLHWAVDLIEPTTDFPFRKRKLLQQRADASNSDSHNPKHAHLNQDPSSTSDVTPARLAELYGYDNFKPPEAKSNKIGVLGFQKQIAQESDLALFLTTYAPDKTNASFTCVGAASKGICHQRNKYTGNPKDIKSGEANLDIQYTVTGTYPYENIFYQFGRLSDMKTLNYLLSLDTLPQTLSISWGMEERFMSKRLANKICNKYAQLGARGVSVLVASGDDGVGDESDTRCKKKKGKARVIKFLPEFPSTCPFVTSVGATDLTDHEEASSFSGGGFSWYFDRPEYQNATVNRYVTELGASDIKRNNGYFKPSGRAYPDVTAVGSDYCIINKGVKKCDVLGTSASAPVFASIVTLLNGERLSNGRSSLGFLNPWLYKNLYNAGGLKDIVQGKMEGCLKTKPEGSLGFSAVEGWDPASGLGSPIFKTMRANMS</sequence>
<dbReference type="PANTHER" id="PTHR14218:SF10">
    <property type="entry name" value="PEPTIDASE S53 DOMAIN-CONTAINING PROTEIN"/>
    <property type="match status" value="1"/>
</dbReference>
<keyword evidence="10" id="KW-0732">Signal</keyword>
<reference evidence="12 13" key="1">
    <citation type="submission" date="2019-10" db="EMBL/GenBank/DDBJ databases">
        <authorList>
            <person name="Palmer J.M."/>
        </authorList>
    </citation>
    <scope>NUCLEOTIDE SEQUENCE [LARGE SCALE GENOMIC DNA]</scope>
    <source>
        <strain evidence="12 13">TWF694</strain>
    </source>
</reference>
<dbReference type="AlphaFoldDB" id="A0AAV9XIZ9"/>
<organism evidence="12 13">
    <name type="scientific">Orbilia ellipsospora</name>
    <dbReference type="NCBI Taxonomy" id="2528407"/>
    <lineage>
        <taxon>Eukaryota</taxon>
        <taxon>Fungi</taxon>
        <taxon>Dikarya</taxon>
        <taxon>Ascomycota</taxon>
        <taxon>Pezizomycotina</taxon>
        <taxon>Orbiliomycetes</taxon>
        <taxon>Orbiliales</taxon>
        <taxon>Orbiliaceae</taxon>
        <taxon>Orbilia</taxon>
    </lineage>
</organism>
<dbReference type="Gene3D" id="3.40.50.200">
    <property type="entry name" value="Peptidase S8/S53 domain"/>
    <property type="match status" value="1"/>
</dbReference>
<evidence type="ECO:0000256" key="3">
    <source>
        <dbReference type="ARBA" id="ARBA00022723"/>
    </source>
</evidence>
<feature type="binding site" evidence="8">
    <location>
        <position position="575"/>
    </location>
    <ligand>
        <name>Ca(2+)</name>
        <dbReference type="ChEBI" id="CHEBI:29108"/>
    </ligand>
</feature>
<evidence type="ECO:0000256" key="5">
    <source>
        <dbReference type="ARBA" id="ARBA00022825"/>
    </source>
</evidence>
<dbReference type="PROSITE" id="PS51695">
    <property type="entry name" value="SEDOLISIN"/>
    <property type="match status" value="1"/>
</dbReference>
<keyword evidence="13" id="KW-1185">Reference proteome</keyword>
<keyword evidence="7" id="KW-0865">Zymogen</keyword>
<dbReference type="Pfam" id="PF09286">
    <property type="entry name" value="Pro-kuma_activ"/>
    <property type="match status" value="1"/>
</dbReference>
<evidence type="ECO:0000256" key="1">
    <source>
        <dbReference type="ARBA" id="ARBA00004239"/>
    </source>
</evidence>
<dbReference type="CDD" id="cd11377">
    <property type="entry name" value="Pro-peptidase_S53"/>
    <property type="match status" value="1"/>
</dbReference>
<dbReference type="InterPro" id="IPR030400">
    <property type="entry name" value="Sedolisin_dom"/>
</dbReference>
<name>A0AAV9XIZ9_9PEZI</name>
<dbReference type="InterPro" id="IPR015366">
    <property type="entry name" value="S53_propep"/>
</dbReference>
<protein>
    <submittedName>
        <fullName evidence="12">Polynucleotide 3'-phosphatase</fullName>
    </submittedName>
</protein>
<evidence type="ECO:0000256" key="6">
    <source>
        <dbReference type="ARBA" id="ARBA00022837"/>
    </source>
</evidence>
<evidence type="ECO:0000256" key="4">
    <source>
        <dbReference type="ARBA" id="ARBA00022801"/>
    </source>
</evidence>
<dbReference type="InterPro" id="IPR050819">
    <property type="entry name" value="Tripeptidyl-peptidase_I"/>
</dbReference>
<evidence type="ECO:0000256" key="2">
    <source>
        <dbReference type="ARBA" id="ARBA00022670"/>
    </source>
</evidence>
<feature type="domain" description="Peptidase S53" evidence="11">
    <location>
        <begin position="215"/>
        <end position="593"/>
    </location>
</feature>
<keyword evidence="4 8" id="KW-0378">Hydrolase</keyword>
<dbReference type="InterPro" id="IPR036852">
    <property type="entry name" value="Peptidase_S8/S53_dom_sf"/>
</dbReference>
<keyword evidence="2 8" id="KW-0645">Protease</keyword>
<feature type="signal peptide" evidence="10">
    <location>
        <begin position="1"/>
        <end position="22"/>
    </location>
</feature>
<feature type="active site" description="Charge relay system" evidence="8">
    <location>
        <position position="504"/>
    </location>
</feature>
<keyword evidence="5 8" id="KW-0720">Serine protease</keyword>
<dbReference type="CDD" id="cd04056">
    <property type="entry name" value="Peptidases_S53"/>
    <property type="match status" value="1"/>
</dbReference>
<comment type="cofactor">
    <cofactor evidence="8">
        <name>Ca(2+)</name>
        <dbReference type="ChEBI" id="CHEBI:29108"/>
    </cofactor>
    <text evidence="8">Binds 1 Ca(2+) ion per subunit.</text>
</comment>
<comment type="subcellular location">
    <subcellularLocation>
        <location evidence="1">Secreted</location>
        <location evidence="1">Extracellular space</location>
    </subcellularLocation>
</comment>
<gene>
    <name evidence="12" type="primary">TPP1</name>
    <name evidence="12" type="ORF">TWF694_007314</name>
</gene>
<accession>A0AAV9XIZ9</accession>
<feature type="binding site" evidence="8">
    <location>
        <position position="573"/>
    </location>
    <ligand>
        <name>Ca(2+)</name>
        <dbReference type="ChEBI" id="CHEBI:29108"/>
    </ligand>
</feature>
<dbReference type="GO" id="GO:0008240">
    <property type="term" value="F:tripeptidyl-peptidase activity"/>
    <property type="evidence" value="ECO:0007669"/>
    <property type="project" value="TreeGrafter"/>
</dbReference>
<feature type="binding site" evidence="8">
    <location>
        <position position="549"/>
    </location>
    <ligand>
        <name>Ca(2+)</name>
        <dbReference type="ChEBI" id="CHEBI:29108"/>
    </ligand>
</feature>
<keyword evidence="3 8" id="KW-0479">Metal-binding</keyword>
<evidence type="ECO:0000256" key="8">
    <source>
        <dbReference type="PROSITE-ProRule" id="PRU01032"/>
    </source>
</evidence>
<feature type="binding site" evidence="8">
    <location>
        <position position="548"/>
    </location>
    <ligand>
        <name>Ca(2+)</name>
        <dbReference type="ChEBI" id="CHEBI:29108"/>
    </ligand>
</feature>
<dbReference type="Proteomes" id="UP001365542">
    <property type="component" value="Unassembled WGS sequence"/>
</dbReference>
<dbReference type="PANTHER" id="PTHR14218">
    <property type="entry name" value="PROTEASE S8 TRIPEPTIDYL PEPTIDASE I CLN2"/>
    <property type="match status" value="1"/>
</dbReference>
<proteinExistence type="predicted"/>
<evidence type="ECO:0000259" key="11">
    <source>
        <dbReference type="PROSITE" id="PS51695"/>
    </source>
</evidence>
<dbReference type="SUPFAM" id="SSF52743">
    <property type="entry name" value="Subtilisin-like"/>
    <property type="match status" value="1"/>
</dbReference>
<evidence type="ECO:0000313" key="13">
    <source>
        <dbReference type="Proteomes" id="UP001365542"/>
    </source>
</evidence>
<dbReference type="GO" id="GO:0006508">
    <property type="term" value="P:proteolysis"/>
    <property type="evidence" value="ECO:0007669"/>
    <property type="project" value="UniProtKB-KW"/>
</dbReference>
<dbReference type="SMART" id="SM00944">
    <property type="entry name" value="Pro-kuma_activ"/>
    <property type="match status" value="1"/>
</dbReference>
<feature type="active site" description="Charge relay system" evidence="8">
    <location>
        <position position="299"/>
    </location>
</feature>
<evidence type="ECO:0000313" key="12">
    <source>
        <dbReference type="EMBL" id="KAK6541506.1"/>
    </source>
</evidence>
<keyword evidence="6 8" id="KW-0106">Calcium</keyword>
<feature type="chain" id="PRO_5043653852" evidence="10">
    <location>
        <begin position="23"/>
        <end position="593"/>
    </location>
</feature>
<evidence type="ECO:0000256" key="7">
    <source>
        <dbReference type="ARBA" id="ARBA00023145"/>
    </source>
</evidence>
<dbReference type="EMBL" id="JAVHJO010000003">
    <property type="protein sequence ID" value="KAK6541506.1"/>
    <property type="molecule type" value="Genomic_DNA"/>
</dbReference>
<dbReference type="GO" id="GO:0005576">
    <property type="term" value="C:extracellular region"/>
    <property type="evidence" value="ECO:0007669"/>
    <property type="project" value="UniProtKB-SubCell"/>
</dbReference>
<evidence type="ECO:0000256" key="9">
    <source>
        <dbReference type="SAM" id="MobiDB-lite"/>
    </source>
</evidence>
<dbReference type="GO" id="GO:0004252">
    <property type="term" value="F:serine-type endopeptidase activity"/>
    <property type="evidence" value="ECO:0007669"/>
    <property type="project" value="UniProtKB-UniRule"/>
</dbReference>